<feature type="region of interest" description="Disordered" evidence="1">
    <location>
        <begin position="543"/>
        <end position="648"/>
    </location>
</feature>
<accession>A0A3R7SSR7</accession>
<feature type="compositionally biased region" description="Low complexity" evidence="1">
    <location>
        <begin position="58"/>
        <end position="69"/>
    </location>
</feature>
<dbReference type="OrthoDB" id="6381331at2759"/>
<keyword evidence="3" id="KW-1185">Reference proteome</keyword>
<protein>
    <submittedName>
        <fullName evidence="2">Uncharacterized protein</fullName>
    </submittedName>
</protein>
<feature type="compositionally biased region" description="Basic residues" evidence="1">
    <location>
        <begin position="635"/>
        <end position="644"/>
    </location>
</feature>
<feature type="compositionally biased region" description="Basic and acidic residues" evidence="1">
    <location>
        <begin position="585"/>
        <end position="598"/>
    </location>
</feature>
<comment type="caution">
    <text evidence="2">The sequence shown here is derived from an EMBL/GenBank/DDBJ whole genome shotgun (WGS) entry which is preliminary data.</text>
</comment>
<organism evidence="2 3">
    <name type="scientific">Penaeus vannamei</name>
    <name type="common">Whiteleg shrimp</name>
    <name type="synonym">Litopenaeus vannamei</name>
    <dbReference type="NCBI Taxonomy" id="6689"/>
    <lineage>
        <taxon>Eukaryota</taxon>
        <taxon>Metazoa</taxon>
        <taxon>Ecdysozoa</taxon>
        <taxon>Arthropoda</taxon>
        <taxon>Crustacea</taxon>
        <taxon>Multicrustacea</taxon>
        <taxon>Malacostraca</taxon>
        <taxon>Eumalacostraca</taxon>
        <taxon>Eucarida</taxon>
        <taxon>Decapoda</taxon>
        <taxon>Dendrobranchiata</taxon>
        <taxon>Penaeoidea</taxon>
        <taxon>Penaeidae</taxon>
        <taxon>Penaeus</taxon>
    </lineage>
</organism>
<evidence type="ECO:0000256" key="1">
    <source>
        <dbReference type="SAM" id="MobiDB-lite"/>
    </source>
</evidence>
<dbReference type="AlphaFoldDB" id="A0A3R7SSR7"/>
<feature type="compositionally biased region" description="Basic and acidic residues" evidence="1">
    <location>
        <begin position="619"/>
        <end position="634"/>
    </location>
</feature>
<feature type="region of interest" description="Disordered" evidence="1">
    <location>
        <begin position="853"/>
        <end position="874"/>
    </location>
</feature>
<dbReference type="EMBL" id="QCYY01002026">
    <property type="protein sequence ID" value="ROT73434.1"/>
    <property type="molecule type" value="Genomic_DNA"/>
</dbReference>
<sequence>MDWLCCFCRPTESEDLSRETEGILREGDTAEPSDSVPAAVSDPFRRGDDPALNEPSGAVRSAVSSRSSSEGCLDERRPPAVDRPSSTPTGGLEVSRCVVDGRSPPSPSPFFSSVIDGPSSTSVPPHESLASPTLSGIKPDVRQLPSPATSKPSASAAPQSGLFQSFAQTPFSQERNPCARASCLYNKPGRLCTIFDQRYVYIGHKDTFILVELKRRISCGLLLGTRLVWKQRKPHLLSDLADGANVVCDALSLPDTHGFHALVVWQGTKPNLIEEPAEEGEVMMLERYDLQVTGIEASEGGGGSMDVDIKGKSLKVKFMEEVKSVLITYDVLYINGQRIPATDTVANYSEKGSTVSVAAVPLVPPCQVLGVTVTHKALAAWQGTKPECVEEIVEAYASGSDVQPGTRVIPETEIQRSVSCDRVTNSAPSLHQNHAATENLSESCCVEYIAAYRWKIAGISQGLLCRKSRVVLVKHEVFFVNKLRVPNTDPLSKFADIESKESFVNALVVPVSSPQVILGHNVTHEALVAWCGKKPDEANSYVEEYSKEKGKRSHTPNSPMKTSSLQEIGNTTRALPNPTDGKISSTEKMKFSGKDETKGSVSAVVASGLPKAKPTANNRKPEPTPKKKVPDKQPQKKTKPRHGQGKLQKVVGDHGILEIRCKNIEGERAMVAFHRSVTFLYQRRVDPKKGLEEQLSPHQADGKDFFCHFIDHGMNMGGVACQYKATMVWLGTKPKTVKEQAAETRVDKSQSTEKNNKATGVLRIQNAAGTLAHATSQVAVLKVNNVALKDGTAFVFVKGTDVYVHQRRLQDASEMTRHLIWQCNIRAWKKPSTPVKGFVCHYQAELAWVGKRPKRDDGKSSADNSQEGPVKAKKIPLLPTPGLPRIENAQTTLVYVKGQRAVLRVNNMTKLPLYASAHYTNAYVLREKVQNPNDMLRHNHWNCNLKKCDQSGLSVDGFVYQYEAELAWVGERPSQGGKDGGSQTSLGEGLESLSSMYEDLFPVIGPEDNTKIVNL</sequence>
<feature type="compositionally biased region" description="Polar residues" evidence="1">
    <location>
        <begin position="555"/>
        <end position="574"/>
    </location>
</feature>
<gene>
    <name evidence="2" type="ORF">C7M84_008099</name>
</gene>
<reference evidence="2 3" key="2">
    <citation type="submission" date="2019-01" db="EMBL/GenBank/DDBJ databases">
        <title>The decoding of complex shrimp genome reveals the adaptation for benthos swimmer, frequently molting mechanism and breeding impact on genome.</title>
        <authorList>
            <person name="Sun Y."/>
            <person name="Gao Y."/>
            <person name="Yu Y."/>
        </authorList>
    </citation>
    <scope>NUCLEOTIDE SEQUENCE [LARGE SCALE GENOMIC DNA]</scope>
    <source>
        <tissue evidence="2">Muscle</tissue>
    </source>
</reference>
<reference evidence="2 3" key="1">
    <citation type="submission" date="2018-04" db="EMBL/GenBank/DDBJ databases">
        <authorList>
            <person name="Zhang X."/>
            <person name="Yuan J."/>
            <person name="Li F."/>
            <person name="Xiang J."/>
        </authorList>
    </citation>
    <scope>NUCLEOTIDE SEQUENCE [LARGE SCALE GENOMIC DNA]</scope>
    <source>
        <tissue evidence="2">Muscle</tissue>
    </source>
</reference>
<evidence type="ECO:0000313" key="2">
    <source>
        <dbReference type="EMBL" id="ROT73434.1"/>
    </source>
</evidence>
<feature type="compositionally biased region" description="Basic and acidic residues" evidence="1">
    <location>
        <begin position="12"/>
        <end position="28"/>
    </location>
</feature>
<feature type="region of interest" description="Disordered" evidence="1">
    <location>
        <begin position="12"/>
        <end position="159"/>
    </location>
</feature>
<feature type="compositionally biased region" description="Low complexity" evidence="1">
    <location>
        <begin position="145"/>
        <end position="158"/>
    </location>
</feature>
<proteinExistence type="predicted"/>
<evidence type="ECO:0000313" key="3">
    <source>
        <dbReference type="Proteomes" id="UP000283509"/>
    </source>
</evidence>
<name>A0A3R7SSR7_PENVA</name>
<dbReference type="Proteomes" id="UP000283509">
    <property type="component" value="Unassembled WGS sequence"/>
</dbReference>